<protein>
    <recommendedName>
        <fullName evidence="3">BIG2 domain-containing protein</fullName>
    </recommendedName>
</protein>
<dbReference type="RefSeq" id="WP_055744294.1">
    <property type="nucleotide sequence ID" value="NZ_LJJB01000007.1"/>
</dbReference>
<dbReference type="Proteomes" id="UP000051063">
    <property type="component" value="Unassembled WGS sequence"/>
</dbReference>
<evidence type="ECO:0000313" key="2">
    <source>
        <dbReference type="Proteomes" id="UP000051063"/>
    </source>
</evidence>
<gene>
    <name evidence="1" type="ORF">AN963_09860</name>
</gene>
<evidence type="ECO:0008006" key="3">
    <source>
        <dbReference type="Google" id="ProtNLM"/>
    </source>
</evidence>
<sequence length="122" mass="13432">MQLWILSKAIVVTMTGFLMNGEILESASEINHPPELREEMPDPETIVPWAEYEIDVRDVFSDVDGDELVFSALSQSQSVAKVEVEGSIIKVMAQKTGKVTIIVTASDQRGGTASTAYRFIVK</sequence>
<accession>A0ABR5NF06</accession>
<comment type="caution">
    <text evidence="1">The sequence shown here is derived from an EMBL/GenBank/DDBJ whole genome shotgun (WGS) entry which is preliminary data.</text>
</comment>
<keyword evidence="2" id="KW-1185">Reference proteome</keyword>
<proteinExistence type="predicted"/>
<dbReference type="EMBL" id="LJJB01000007">
    <property type="protein sequence ID" value="KQL49961.1"/>
    <property type="molecule type" value="Genomic_DNA"/>
</dbReference>
<evidence type="ECO:0000313" key="1">
    <source>
        <dbReference type="EMBL" id="KQL49961.1"/>
    </source>
</evidence>
<organism evidence="1 2">
    <name type="scientific">Brevibacillus choshinensis</name>
    <dbReference type="NCBI Taxonomy" id="54911"/>
    <lineage>
        <taxon>Bacteria</taxon>
        <taxon>Bacillati</taxon>
        <taxon>Bacillota</taxon>
        <taxon>Bacilli</taxon>
        <taxon>Bacillales</taxon>
        <taxon>Paenibacillaceae</taxon>
        <taxon>Brevibacillus</taxon>
    </lineage>
</organism>
<name>A0ABR5NF06_BRECH</name>
<reference evidence="1 2" key="1">
    <citation type="submission" date="2015-09" db="EMBL/GenBank/DDBJ databases">
        <title>Genome sequencing project for genomic taxonomy and phylogenomics of Bacillus-like bacteria.</title>
        <authorList>
            <person name="Liu B."/>
            <person name="Wang J."/>
            <person name="Zhu Y."/>
            <person name="Liu G."/>
            <person name="Chen Q."/>
            <person name="Chen Z."/>
            <person name="Lan J."/>
            <person name="Che J."/>
            <person name="Ge C."/>
            <person name="Shi H."/>
            <person name="Pan Z."/>
            <person name="Liu X."/>
        </authorList>
    </citation>
    <scope>NUCLEOTIDE SEQUENCE [LARGE SCALE GENOMIC DNA]</scope>
    <source>
        <strain evidence="1 2">DSM 8552</strain>
    </source>
</reference>